<dbReference type="EMBL" id="CP003379">
    <property type="protein sequence ID" value="AFL89147.1"/>
    <property type="molecule type" value="Genomic_DNA"/>
</dbReference>
<dbReference type="SMART" id="SM00448">
    <property type="entry name" value="REC"/>
    <property type="match status" value="1"/>
</dbReference>
<dbReference type="PRINTS" id="PR00038">
    <property type="entry name" value="HTHLUXR"/>
</dbReference>
<dbReference type="PROSITE" id="PS00622">
    <property type="entry name" value="HTH_LUXR_1"/>
    <property type="match status" value="1"/>
</dbReference>
<dbReference type="Gene3D" id="3.40.50.2300">
    <property type="match status" value="1"/>
</dbReference>
<dbReference type="Proteomes" id="UP000006056">
    <property type="component" value="Chromosome"/>
</dbReference>
<evidence type="ECO:0000313" key="6">
    <source>
        <dbReference type="EMBL" id="AFL89147.1"/>
    </source>
</evidence>
<protein>
    <submittedName>
        <fullName evidence="6">Response regulator containing a CheY-like receiver domain and an HTH DNA-binding domain</fullName>
    </submittedName>
</protein>
<evidence type="ECO:0000256" key="1">
    <source>
        <dbReference type="ARBA" id="ARBA00022553"/>
    </source>
</evidence>
<dbReference type="GO" id="GO:0000160">
    <property type="term" value="P:phosphorelay signal transduction system"/>
    <property type="evidence" value="ECO:0007669"/>
    <property type="project" value="InterPro"/>
</dbReference>
<dbReference type="GO" id="GO:0006355">
    <property type="term" value="P:regulation of DNA-templated transcription"/>
    <property type="evidence" value="ECO:0007669"/>
    <property type="project" value="InterPro"/>
</dbReference>
<dbReference type="eggNOG" id="COG2197">
    <property type="taxonomic scope" value="Bacteria"/>
</dbReference>
<dbReference type="InterPro" id="IPR016032">
    <property type="entry name" value="Sig_transdc_resp-reg_C-effctor"/>
</dbReference>
<feature type="domain" description="Response regulatory" evidence="5">
    <location>
        <begin position="6"/>
        <end position="122"/>
    </location>
</feature>
<dbReference type="Pfam" id="PF00072">
    <property type="entry name" value="Response_reg"/>
    <property type="match status" value="1"/>
</dbReference>
<dbReference type="InterPro" id="IPR000792">
    <property type="entry name" value="Tscrpt_reg_LuxR_C"/>
</dbReference>
<organism evidence="6 7">
    <name type="scientific">Terriglobus roseus (strain DSM 18391 / NRRL B-41598 / KBS 63)</name>
    <dbReference type="NCBI Taxonomy" id="926566"/>
    <lineage>
        <taxon>Bacteria</taxon>
        <taxon>Pseudomonadati</taxon>
        <taxon>Acidobacteriota</taxon>
        <taxon>Terriglobia</taxon>
        <taxon>Terriglobales</taxon>
        <taxon>Acidobacteriaceae</taxon>
        <taxon>Terriglobus</taxon>
    </lineage>
</organism>
<dbReference type="PROSITE" id="PS50110">
    <property type="entry name" value="RESPONSE_REGULATORY"/>
    <property type="match status" value="1"/>
</dbReference>
<dbReference type="AlphaFoldDB" id="I3ZIS9"/>
<dbReference type="SMART" id="SM00421">
    <property type="entry name" value="HTH_LUXR"/>
    <property type="match status" value="1"/>
</dbReference>
<dbReference type="GO" id="GO:0003677">
    <property type="term" value="F:DNA binding"/>
    <property type="evidence" value="ECO:0007669"/>
    <property type="project" value="UniProtKB-KW"/>
</dbReference>
<evidence type="ECO:0000259" key="4">
    <source>
        <dbReference type="PROSITE" id="PS50043"/>
    </source>
</evidence>
<dbReference type="PANTHER" id="PTHR43214:SF43">
    <property type="entry name" value="TWO-COMPONENT RESPONSE REGULATOR"/>
    <property type="match status" value="1"/>
</dbReference>
<dbReference type="OrthoDB" id="2448676at2"/>
<sequence length="216" mass="23757">MAAPIRLLLVDDHHVVRRGFAALLRTEAGFEVVAEASDGEEAVTLFQQHQPDVTLMDLRLPGMSGVDAINKIREQNPTAKIIVLTTFDGDEDICRALQAGAKGYLLKGMSVEELIEAIRAVNEGRSRIPFAIAEKLAERMGTPRLTKSELKVLQRIAEGRSNKEIGTDLFVTEATVKTHINSLLSKLKVNDRTQAVTAALQRGILHLNKIGNENDR</sequence>
<accession>I3ZIS9</accession>
<keyword evidence="2 6" id="KW-0238">DNA-binding</keyword>
<dbReference type="STRING" id="926566.Terro_2912"/>
<reference evidence="6 7" key="1">
    <citation type="submission" date="2012-06" db="EMBL/GenBank/DDBJ databases">
        <title>Complete genome of Terriglobus roseus DSM 18391.</title>
        <authorList>
            <consortium name="US DOE Joint Genome Institute (JGI-PGF)"/>
            <person name="Lucas S."/>
            <person name="Copeland A."/>
            <person name="Lapidus A."/>
            <person name="Glavina del Rio T."/>
            <person name="Dalin E."/>
            <person name="Tice H."/>
            <person name="Bruce D."/>
            <person name="Goodwin L."/>
            <person name="Pitluck S."/>
            <person name="Peters L."/>
            <person name="Mikhailova N."/>
            <person name="Munk A.C.C."/>
            <person name="Kyrpides N."/>
            <person name="Mavromatis K."/>
            <person name="Ivanova N."/>
            <person name="Brettin T."/>
            <person name="Detter J.C."/>
            <person name="Han C."/>
            <person name="Larimer F."/>
            <person name="Land M."/>
            <person name="Hauser L."/>
            <person name="Markowitz V."/>
            <person name="Cheng J.-F."/>
            <person name="Hugenholtz P."/>
            <person name="Woyke T."/>
            <person name="Wu D."/>
            <person name="Brambilla E."/>
            <person name="Klenk H.-P."/>
            <person name="Eisen J.A."/>
        </authorList>
    </citation>
    <scope>NUCLEOTIDE SEQUENCE [LARGE SCALE GENOMIC DNA]</scope>
    <source>
        <strain evidence="7">DSM 18391 / NRRL B-41598 / KBS 63</strain>
    </source>
</reference>
<name>I3ZIS9_TERRK</name>
<evidence type="ECO:0000256" key="3">
    <source>
        <dbReference type="PROSITE-ProRule" id="PRU00169"/>
    </source>
</evidence>
<evidence type="ECO:0000256" key="2">
    <source>
        <dbReference type="ARBA" id="ARBA00023125"/>
    </source>
</evidence>
<dbReference type="KEGG" id="trs:Terro_2912"/>
<keyword evidence="1 3" id="KW-0597">Phosphoprotein</keyword>
<dbReference type="Pfam" id="PF00196">
    <property type="entry name" value="GerE"/>
    <property type="match status" value="1"/>
</dbReference>
<dbReference type="InterPro" id="IPR011006">
    <property type="entry name" value="CheY-like_superfamily"/>
</dbReference>
<dbReference type="SUPFAM" id="SSF46894">
    <property type="entry name" value="C-terminal effector domain of the bipartite response regulators"/>
    <property type="match status" value="1"/>
</dbReference>
<dbReference type="InterPro" id="IPR001789">
    <property type="entry name" value="Sig_transdc_resp-reg_receiver"/>
</dbReference>
<dbReference type="InterPro" id="IPR058245">
    <property type="entry name" value="NreC/VraR/RcsB-like_REC"/>
</dbReference>
<dbReference type="CDD" id="cd06170">
    <property type="entry name" value="LuxR_C_like"/>
    <property type="match status" value="1"/>
</dbReference>
<evidence type="ECO:0000259" key="5">
    <source>
        <dbReference type="PROSITE" id="PS50110"/>
    </source>
</evidence>
<dbReference type="PROSITE" id="PS50043">
    <property type="entry name" value="HTH_LUXR_2"/>
    <property type="match status" value="1"/>
</dbReference>
<feature type="modified residue" description="4-aspartylphosphate" evidence="3">
    <location>
        <position position="57"/>
    </location>
</feature>
<dbReference type="PATRIC" id="fig|926566.3.peg.2904"/>
<keyword evidence="7" id="KW-1185">Reference proteome</keyword>
<dbReference type="PANTHER" id="PTHR43214">
    <property type="entry name" value="TWO-COMPONENT RESPONSE REGULATOR"/>
    <property type="match status" value="1"/>
</dbReference>
<dbReference type="RefSeq" id="WP_014786411.1">
    <property type="nucleotide sequence ID" value="NC_018014.1"/>
</dbReference>
<proteinExistence type="predicted"/>
<dbReference type="SUPFAM" id="SSF52172">
    <property type="entry name" value="CheY-like"/>
    <property type="match status" value="1"/>
</dbReference>
<evidence type="ECO:0000313" key="7">
    <source>
        <dbReference type="Proteomes" id="UP000006056"/>
    </source>
</evidence>
<dbReference type="CDD" id="cd17535">
    <property type="entry name" value="REC_NarL-like"/>
    <property type="match status" value="1"/>
</dbReference>
<dbReference type="HOGENOM" id="CLU_000445_90_0_0"/>
<feature type="domain" description="HTH luxR-type" evidence="4">
    <location>
        <begin position="138"/>
        <end position="203"/>
    </location>
</feature>
<gene>
    <name evidence="6" type="ordered locus">Terro_2912</name>
</gene>
<dbReference type="InterPro" id="IPR039420">
    <property type="entry name" value="WalR-like"/>
</dbReference>